<organism evidence="2 3">
    <name type="scientific">Thiospirillum jenense</name>
    <dbReference type="NCBI Taxonomy" id="1653858"/>
    <lineage>
        <taxon>Bacteria</taxon>
        <taxon>Pseudomonadati</taxon>
        <taxon>Pseudomonadota</taxon>
        <taxon>Gammaproteobacteria</taxon>
        <taxon>Chromatiales</taxon>
        <taxon>Chromatiaceae</taxon>
        <taxon>Thiospirillum</taxon>
    </lineage>
</organism>
<accession>A0A839HD00</accession>
<dbReference type="AlphaFoldDB" id="A0A839HD00"/>
<dbReference type="InterPro" id="IPR012296">
    <property type="entry name" value="Nuclease_put_TT1808"/>
</dbReference>
<dbReference type="Pfam" id="PF05685">
    <property type="entry name" value="Uma2"/>
    <property type="match status" value="1"/>
</dbReference>
<dbReference type="PANTHER" id="PTHR34107">
    <property type="entry name" value="SLL0198 PROTEIN-RELATED"/>
    <property type="match status" value="1"/>
</dbReference>
<protein>
    <submittedName>
        <fullName evidence="2">Uma2 family endonuclease</fullName>
    </submittedName>
</protein>
<name>A0A839HD00_9GAMM</name>
<dbReference type="EMBL" id="JABVCQ010000004">
    <property type="protein sequence ID" value="MBB1125067.1"/>
    <property type="molecule type" value="Genomic_DNA"/>
</dbReference>
<dbReference type="SUPFAM" id="SSF52980">
    <property type="entry name" value="Restriction endonuclease-like"/>
    <property type="match status" value="1"/>
</dbReference>
<keyword evidence="2" id="KW-0540">Nuclease</keyword>
<dbReference type="InterPro" id="IPR011335">
    <property type="entry name" value="Restrct_endonuc-II-like"/>
</dbReference>
<keyword evidence="2" id="KW-0255">Endonuclease</keyword>
<evidence type="ECO:0000313" key="3">
    <source>
        <dbReference type="Proteomes" id="UP000548632"/>
    </source>
</evidence>
<evidence type="ECO:0000259" key="1">
    <source>
        <dbReference type="Pfam" id="PF05685"/>
    </source>
</evidence>
<keyword evidence="2" id="KW-0378">Hydrolase</keyword>
<evidence type="ECO:0000313" key="2">
    <source>
        <dbReference type="EMBL" id="MBB1125067.1"/>
    </source>
</evidence>
<dbReference type="CDD" id="cd06260">
    <property type="entry name" value="DUF820-like"/>
    <property type="match status" value="1"/>
</dbReference>
<feature type="domain" description="Putative restriction endonuclease" evidence="1">
    <location>
        <begin position="16"/>
        <end position="130"/>
    </location>
</feature>
<dbReference type="RefSeq" id="WP_182582180.1">
    <property type="nucleotide sequence ID" value="NZ_JABVCQ010000004.1"/>
</dbReference>
<dbReference type="InterPro" id="IPR008538">
    <property type="entry name" value="Uma2"/>
</dbReference>
<dbReference type="PANTHER" id="PTHR34107:SF4">
    <property type="entry name" value="SLL1222 PROTEIN"/>
    <property type="match status" value="1"/>
</dbReference>
<dbReference type="Proteomes" id="UP000548632">
    <property type="component" value="Unassembled WGS sequence"/>
</dbReference>
<sequence>MHWEDICAHPSLQDLPFKIETNANGQIVMNAVKVAHALYQGEIEHLLRLLLPTGKTLPECAIKTAQGIRVADVAWVSQSRLMTIRHEAACSIAPEICIEVYSDSNTDDEMQEKRALYFACGAHEVWVCRDGVMSFYHAQGQLDYSLLAPQFPVQVMI</sequence>
<proteinExistence type="predicted"/>
<dbReference type="GO" id="GO:0004519">
    <property type="term" value="F:endonuclease activity"/>
    <property type="evidence" value="ECO:0007669"/>
    <property type="project" value="UniProtKB-KW"/>
</dbReference>
<reference evidence="2 3" key="1">
    <citation type="journal article" date="2020" name="Arch. Microbiol.">
        <title>The genome sequence of the giant phototrophic gammaproteobacterium Thiospirillum jenense gives insight into its physiological properties and phylogenetic relationships.</title>
        <authorList>
            <person name="Imhoff J.F."/>
            <person name="Meyer T.E."/>
            <person name="Kyndt J.A."/>
        </authorList>
    </citation>
    <scope>NUCLEOTIDE SEQUENCE [LARGE SCALE GENOMIC DNA]</scope>
    <source>
        <strain evidence="2 3">DSM 216</strain>
    </source>
</reference>
<dbReference type="Gene3D" id="3.90.1570.10">
    <property type="entry name" value="tt1808, chain A"/>
    <property type="match status" value="1"/>
</dbReference>
<gene>
    <name evidence="2" type="ORF">HUK38_02340</name>
</gene>
<comment type="caution">
    <text evidence="2">The sequence shown here is derived from an EMBL/GenBank/DDBJ whole genome shotgun (WGS) entry which is preliminary data.</text>
</comment>
<keyword evidence="3" id="KW-1185">Reference proteome</keyword>